<feature type="compositionally biased region" description="Polar residues" evidence="1">
    <location>
        <begin position="542"/>
        <end position="563"/>
    </location>
</feature>
<feature type="compositionally biased region" description="Polar residues" evidence="1">
    <location>
        <begin position="232"/>
        <end position="250"/>
    </location>
</feature>
<comment type="caution">
    <text evidence="2">The sequence shown here is derived from an EMBL/GenBank/DDBJ whole genome shotgun (WGS) entry which is preliminary data.</text>
</comment>
<dbReference type="AlphaFoldDB" id="A0ABD3PSR2"/>
<feature type="compositionally biased region" description="Low complexity" evidence="1">
    <location>
        <begin position="61"/>
        <end position="72"/>
    </location>
</feature>
<feature type="region of interest" description="Disordered" evidence="1">
    <location>
        <begin position="25"/>
        <end position="87"/>
    </location>
</feature>
<reference evidence="2 3" key="1">
    <citation type="journal article" date="2020" name="G3 (Bethesda)">
        <title>Improved Reference Genome for Cyclotella cryptica CCMP332, a Model for Cell Wall Morphogenesis, Salinity Adaptation, and Lipid Production in Diatoms (Bacillariophyta).</title>
        <authorList>
            <person name="Roberts W.R."/>
            <person name="Downey K.M."/>
            <person name="Ruck E.C."/>
            <person name="Traller J.C."/>
            <person name="Alverson A.J."/>
        </authorList>
    </citation>
    <scope>NUCLEOTIDE SEQUENCE [LARGE SCALE GENOMIC DNA]</scope>
    <source>
        <strain evidence="2 3">CCMP332</strain>
    </source>
</reference>
<feature type="compositionally biased region" description="Polar residues" evidence="1">
    <location>
        <begin position="305"/>
        <end position="332"/>
    </location>
</feature>
<name>A0ABD3PSR2_9STRA</name>
<dbReference type="EMBL" id="JABMIG020000122">
    <property type="protein sequence ID" value="KAL3790822.1"/>
    <property type="molecule type" value="Genomic_DNA"/>
</dbReference>
<feature type="compositionally biased region" description="Low complexity" evidence="1">
    <location>
        <begin position="501"/>
        <end position="510"/>
    </location>
</feature>
<feature type="compositionally biased region" description="Low complexity" evidence="1">
    <location>
        <begin position="584"/>
        <end position="597"/>
    </location>
</feature>
<feature type="compositionally biased region" description="Basic and acidic residues" evidence="1">
    <location>
        <begin position="574"/>
        <end position="583"/>
    </location>
</feature>
<proteinExistence type="predicted"/>
<evidence type="ECO:0000313" key="2">
    <source>
        <dbReference type="EMBL" id="KAL3790822.1"/>
    </source>
</evidence>
<feature type="compositionally biased region" description="Low complexity" evidence="1">
    <location>
        <begin position="531"/>
        <end position="541"/>
    </location>
</feature>
<feature type="region of interest" description="Disordered" evidence="1">
    <location>
        <begin position="305"/>
        <end position="370"/>
    </location>
</feature>
<gene>
    <name evidence="2" type="ORF">HJC23_004723</name>
</gene>
<feature type="region of interest" description="Disordered" evidence="1">
    <location>
        <begin position="501"/>
        <end position="597"/>
    </location>
</feature>
<evidence type="ECO:0000313" key="3">
    <source>
        <dbReference type="Proteomes" id="UP001516023"/>
    </source>
</evidence>
<feature type="compositionally biased region" description="Polar residues" evidence="1">
    <location>
        <begin position="354"/>
        <end position="364"/>
    </location>
</feature>
<organism evidence="2 3">
    <name type="scientific">Cyclotella cryptica</name>
    <dbReference type="NCBI Taxonomy" id="29204"/>
    <lineage>
        <taxon>Eukaryota</taxon>
        <taxon>Sar</taxon>
        <taxon>Stramenopiles</taxon>
        <taxon>Ochrophyta</taxon>
        <taxon>Bacillariophyta</taxon>
        <taxon>Coscinodiscophyceae</taxon>
        <taxon>Thalassiosirophycidae</taxon>
        <taxon>Stephanodiscales</taxon>
        <taxon>Stephanodiscaceae</taxon>
        <taxon>Cyclotella</taxon>
    </lineage>
</organism>
<feature type="compositionally biased region" description="Polar residues" evidence="1">
    <location>
        <begin position="611"/>
        <end position="632"/>
    </location>
</feature>
<feature type="region of interest" description="Disordered" evidence="1">
    <location>
        <begin position="1"/>
        <end position="20"/>
    </location>
</feature>
<protein>
    <submittedName>
        <fullName evidence="2">Uncharacterized protein</fullName>
    </submittedName>
</protein>
<evidence type="ECO:0000256" key="1">
    <source>
        <dbReference type="SAM" id="MobiDB-lite"/>
    </source>
</evidence>
<accession>A0ABD3PSR2</accession>
<feature type="region of interest" description="Disordered" evidence="1">
    <location>
        <begin position="232"/>
        <end position="256"/>
    </location>
</feature>
<dbReference type="Proteomes" id="UP001516023">
    <property type="component" value="Unassembled WGS sequence"/>
</dbReference>
<sequence>MKSNSLEISEPDTIMTAPLLSLPAPRFERARHDANVPLQPSHRPRPHQELKDNPPSLPYISSSSSSSSSSVSQRTKSTVQEPHDKMISFDSAETDDEIVRILKHGHPRTQGRSGNASAVSPMYRWTTPRIANRKVLAGPIQGVAGRKAASGPVTTKATPIDQAFDVKAPPNFPNQSAGSAQDFSLFPQTEKEDPFFASFSEFEEADFQNNVFEDDSFGKDGFASFEFQQSHVSTQEPLANEPNEVSNSLNPDDCRSLDTKDINDIVNATPLNGAYRYHKDGDNPPSLSQLDSEVSSYMDLTQEASTTVKSLQSSPHSVMDLDNSTLASSSKQPPRRKKARGRILKNSPGRDTESPTTRSYNTKENGGGTLRSLHKTRINRRKIYEDESTVQSSVVHKFAYSAPLARLHDLIVGNSLCCTSQDRSTLADGCALHLAEEEEEFDRKPSKYNDYADEISLEDDDEGTFDDTTFDDDLSYHYKGSAVSLESGVYYTTDDDDETVSRASTRSRSSLHVVKSSHFSQREVLPPRTPPRGTSRGRSPTIRNGYNSDRSLSRGASMNSFNSTKKHVQMEVLKPCDSEKDTSVKSNDSSSYVSAAESVLSQDQATWMEMTQPSPEKVTKISSSEVTTTLDSARSKDESVNSTEAPASSAAKHAKSHDTALVSTPPRAKADLSMNAEQSALAAPQSEARSPGILSKNVTASPEQKADDGAKNETSEKKDSAPLSSMHSKTSPEVDGYFKKLLSVGIHLQLNDPPNNLTTHCQKRQGKLLLRFGGRTAGQIESPFFIWVDMMGNTSSFSAPDDTHKVESIMLSDIQIIRKPRESELDGYPLVTPEHCFVMSLQDGNTLILEAINDIQMKRVTMGLNGILHVLEHDIKTGDYSWILKSLQSVKRKVSDVQPHACAVDLTVKKTLLEEAKARRRKKRQQR</sequence>
<feature type="compositionally biased region" description="Basic and acidic residues" evidence="1">
    <location>
        <begin position="704"/>
        <end position="720"/>
    </location>
</feature>
<feature type="region of interest" description="Disordered" evidence="1">
    <location>
        <begin position="611"/>
        <end position="732"/>
    </location>
</feature>
<keyword evidence="3" id="KW-1185">Reference proteome</keyword>
<feature type="compositionally biased region" description="Basic residues" evidence="1">
    <location>
        <begin position="333"/>
        <end position="343"/>
    </location>
</feature>